<accession>A0A6M1LWQ8</accession>
<dbReference type="RefSeq" id="WP_164698308.1">
    <property type="nucleotide sequence ID" value="NZ_JAAIKB010000041.1"/>
</dbReference>
<name>A0A6M1LWQ8_9PROT</name>
<proteinExistence type="predicted"/>
<dbReference type="Proteomes" id="UP000475385">
    <property type="component" value="Unassembled WGS sequence"/>
</dbReference>
<dbReference type="AlphaFoldDB" id="A0A6M1LWQ8"/>
<dbReference type="EMBL" id="JAAIKB010000041">
    <property type="protein sequence ID" value="NGM24402.1"/>
    <property type="molecule type" value="Genomic_DNA"/>
</dbReference>
<keyword evidence="2" id="KW-1185">Reference proteome</keyword>
<sequence length="54" mass="5754">MRDWVLQFSAVGPVGLNDQKAPGQPPRLINAHRNTPATAIAARPVAAADGVLHW</sequence>
<gene>
    <name evidence="1" type="ORF">G3576_30780</name>
</gene>
<protein>
    <submittedName>
        <fullName evidence="1">Uncharacterized protein</fullName>
    </submittedName>
</protein>
<comment type="caution">
    <text evidence="1">The sequence shown here is derived from an EMBL/GenBank/DDBJ whole genome shotgun (WGS) entry which is preliminary data.</text>
</comment>
<organism evidence="1 2">
    <name type="scientific">Falsiroseomonas algicola</name>
    <dbReference type="NCBI Taxonomy" id="2716930"/>
    <lineage>
        <taxon>Bacteria</taxon>
        <taxon>Pseudomonadati</taxon>
        <taxon>Pseudomonadota</taxon>
        <taxon>Alphaproteobacteria</taxon>
        <taxon>Acetobacterales</taxon>
        <taxon>Roseomonadaceae</taxon>
        <taxon>Falsiroseomonas</taxon>
    </lineage>
</organism>
<evidence type="ECO:0000313" key="1">
    <source>
        <dbReference type="EMBL" id="NGM24402.1"/>
    </source>
</evidence>
<reference evidence="1 2" key="1">
    <citation type="submission" date="2020-02" db="EMBL/GenBank/DDBJ databases">
        <authorList>
            <person name="Kim H.M."/>
            <person name="Jeon C.O."/>
        </authorList>
    </citation>
    <scope>NUCLEOTIDE SEQUENCE [LARGE SCALE GENOMIC DNA]</scope>
    <source>
        <strain evidence="1 2">PeD5</strain>
    </source>
</reference>
<evidence type="ECO:0000313" key="2">
    <source>
        <dbReference type="Proteomes" id="UP000475385"/>
    </source>
</evidence>
<reference evidence="1 2" key="2">
    <citation type="submission" date="2020-03" db="EMBL/GenBank/DDBJ databases">
        <title>Roseomonas stagni sp. nov., isolated from pond water in Japan.</title>
        <authorList>
            <person name="Furuhata K."/>
            <person name="Miyamoto H."/>
            <person name="Goto K."/>
        </authorList>
    </citation>
    <scope>NUCLEOTIDE SEQUENCE [LARGE SCALE GENOMIC DNA]</scope>
    <source>
        <strain evidence="1 2">PeD5</strain>
    </source>
</reference>